<dbReference type="PROSITE" id="PS50238">
    <property type="entry name" value="RHOGAP"/>
    <property type="match status" value="1"/>
</dbReference>
<proteinExistence type="predicted"/>
<keyword evidence="3" id="KW-1185">Reference proteome</keyword>
<dbReference type="PANTHER" id="PTHR47367">
    <property type="entry name" value="AUXIN-REGULATED PROTEIN-LIKE"/>
    <property type="match status" value="1"/>
</dbReference>
<dbReference type="Gene3D" id="1.10.555.10">
    <property type="entry name" value="Rho GTPase activation protein"/>
    <property type="match status" value="1"/>
</dbReference>
<name>A0AA38YY63_VITRO</name>
<evidence type="ECO:0000313" key="2">
    <source>
        <dbReference type="EMBL" id="KAJ9678886.1"/>
    </source>
</evidence>
<dbReference type="SUPFAM" id="SSF48350">
    <property type="entry name" value="GTPase activation domain, GAP"/>
    <property type="match status" value="1"/>
</dbReference>
<gene>
    <name evidence="2" type="ORF">PVL29_020934</name>
</gene>
<comment type="caution">
    <text evidence="2">The sequence shown here is derived from an EMBL/GenBank/DDBJ whole genome shotgun (WGS) entry which is preliminary data.</text>
</comment>
<dbReference type="AlphaFoldDB" id="A0AA38YY63"/>
<protein>
    <recommendedName>
        <fullName evidence="1">Rho-GAP domain-containing protein</fullName>
    </recommendedName>
</protein>
<dbReference type="SMART" id="SM00324">
    <property type="entry name" value="RhoGAP"/>
    <property type="match status" value="1"/>
</dbReference>
<dbReference type="CDD" id="cd00159">
    <property type="entry name" value="RhoGAP"/>
    <property type="match status" value="1"/>
</dbReference>
<dbReference type="EMBL" id="JARBHA010000016">
    <property type="protein sequence ID" value="KAJ9678886.1"/>
    <property type="molecule type" value="Genomic_DNA"/>
</dbReference>
<dbReference type="Proteomes" id="UP001168098">
    <property type="component" value="Unassembled WGS sequence"/>
</dbReference>
<evidence type="ECO:0000313" key="3">
    <source>
        <dbReference type="Proteomes" id="UP001168098"/>
    </source>
</evidence>
<dbReference type="GO" id="GO:0007165">
    <property type="term" value="P:signal transduction"/>
    <property type="evidence" value="ECO:0007669"/>
    <property type="project" value="InterPro"/>
</dbReference>
<sequence>MPSPLSPQWHEKAGDFFSTSGVKLKEAGQSAGTLMGEAAKDAKGNVVDVAGRLGSMVKSRWSLLQQPSTRHAVQDRLLSAAASTGTFLRKGMLETKEKVAIGKTKVEEVAKVTAEKSKTILTDIERWQKGVASTDVFGVPIEVTVQQQHSSRPIPHILVKCADYLILSGLNSPYIFKSEGDRKVIQHLVSLYNKDSNTSFPEGVNPVDAAALAKCYLASLPEPLTTFELYNEIRGARSSIHVMRNILKKLPSVNYMTLEFVTALLLRVSQKSLLNKMDARSLALEMAPVIMWQNGRKPEFYSQFWNHPSKGVAKKNMDPSPNYSAWDMLAEEGEGHDASTPISLDDGLPVDYGAIEVVQCLIEHHNAIFTYANETTWR</sequence>
<dbReference type="InterPro" id="IPR008936">
    <property type="entry name" value="Rho_GTPase_activation_prot"/>
</dbReference>
<dbReference type="InterPro" id="IPR000198">
    <property type="entry name" value="RhoGAP_dom"/>
</dbReference>
<dbReference type="Pfam" id="PF00620">
    <property type="entry name" value="RhoGAP"/>
    <property type="match status" value="1"/>
</dbReference>
<feature type="domain" description="Rho-GAP" evidence="1">
    <location>
        <begin position="139"/>
        <end position="369"/>
    </location>
</feature>
<dbReference type="PANTHER" id="PTHR47367:SF1">
    <property type="entry name" value="OS07G0486500 PROTEIN"/>
    <property type="match status" value="1"/>
</dbReference>
<accession>A0AA38YY63</accession>
<organism evidence="2 3">
    <name type="scientific">Vitis rotundifolia</name>
    <name type="common">Muscadine grape</name>
    <dbReference type="NCBI Taxonomy" id="103349"/>
    <lineage>
        <taxon>Eukaryota</taxon>
        <taxon>Viridiplantae</taxon>
        <taxon>Streptophyta</taxon>
        <taxon>Embryophyta</taxon>
        <taxon>Tracheophyta</taxon>
        <taxon>Spermatophyta</taxon>
        <taxon>Magnoliopsida</taxon>
        <taxon>eudicotyledons</taxon>
        <taxon>Gunneridae</taxon>
        <taxon>Pentapetalae</taxon>
        <taxon>rosids</taxon>
        <taxon>Vitales</taxon>
        <taxon>Vitaceae</taxon>
        <taxon>Viteae</taxon>
        <taxon>Vitis</taxon>
    </lineage>
</organism>
<reference evidence="2 3" key="1">
    <citation type="journal article" date="2023" name="BMC Biotechnol.">
        <title>Vitis rotundifolia cv Carlos genome sequencing.</title>
        <authorList>
            <person name="Huff M."/>
            <person name="Hulse-Kemp A."/>
            <person name="Scheffler B."/>
            <person name="Youngblood R."/>
            <person name="Simpson S."/>
            <person name="Babiker E."/>
            <person name="Staton M."/>
        </authorList>
    </citation>
    <scope>NUCLEOTIDE SEQUENCE [LARGE SCALE GENOMIC DNA]</scope>
    <source>
        <tissue evidence="2">Leaf</tissue>
    </source>
</reference>
<evidence type="ECO:0000259" key="1">
    <source>
        <dbReference type="PROSITE" id="PS50238"/>
    </source>
</evidence>